<feature type="transmembrane region" description="Helical" evidence="9">
    <location>
        <begin position="6"/>
        <end position="28"/>
    </location>
</feature>
<dbReference type="SMART" id="SM00387">
    <property type="entry name" value="HATPase_c"/>
    <property type="match status" value="1"/>
</dbReference>
<comment type="catalytic activity">
    <reaction evidence="1">
        <text>ATP + protein L-histidine = ADP + protein N-phospho-L-histidine.</text>
        <dbReference type="EC" id="2.7.13.3"/>
    </reaction>
</comment>
<dbReference type="Gene3D" id="3.30.450.20">
    <property type="entry name" value="PAS domain"/>
    <property type="match status" value="1"/>
</dbReference>
<sequence>MSWIDIAWPMMGAASLTLALVYFLLWVGQRREYPYLMFSLAASSVGALAILELLAMRTTSVAQYGELLRWANVFIAVLATALVGYVRLRFRAGSLWLAYAAIGLRWLSLIPNFFSGANLNFSSIHALTHVGFLGGTVAVPLGTASPWALLDQLCRLLVLAFLLHAIVEVLRRGDPSEQRRVVVVCGGITTCYLAMTGLVALVNFGQLRAPITFNFPALIMIAVMAYDLGAHLVRSSQLTVALKGSQLQLRESEHRFRMVFEASPTALLMVDTGGLIVLANAQASSVFGYRIHELIGMDVEALVPGRVRAAHIAYREQFMGQPQARNMAVGRELHGLRKDGSQVPVVVGLRPIATPEGLFVLASVADITERLALEREATLQREELAHLSRVGMLGELSGSMAHELNQPLAAILSNAQAAQRFLDRAQPDLDEVRASLADIVADDKRAGEVIRRLRAMLKKQAAVHRPLYVNDLVLEVLRMARSDLLNRNASAHIELASGLPLVNGDQVQLQQVLINLLLNAGDAMLGSEDRDLTIRSRLTNQGWVEVSFIDSGPGIPPDDLERIFQPFVTTKRDGIGLGLAVCRSIIAAHGGRLWAENNGARGATLRFALPPSVTASA</sequence>
<keyword evidence="9" id="KW-0472">Membrane</keyword>
<comment type="caution">
    <text evidence="12">The sequence shown here is derived from an EMBL/GenBank/DDBJ whole genome shotgun (WGS) entry which is preliminary data.</text>
</comment>
<evidence type="ECO:0000256" key="7">
    <source>
        <dbReference type="ARBA" id="ARBA00022840"/>
    </source>
</evidence>
<proteinExistence type="predicted"/>
<dbReference type="PRINTS" id="PR00344">
    <property type="entry name" value="BCTRLSENSOR"/>
</dbReference>
<evidence type="ECO:0000259" key="10">
    <source>
        <dbReference type="PROSITE" id="PS50109"/>
    </source>
</evidence>
<dbReference type="Pfam" id="PF00989">
    <property type="entry name" value="PAS"/>
    <property type="match status" value="1"/>
</dbReference>
<dbReference type="InterPro" id="IPR035965">
    <property type="entry name" value="PAS-like_dom_sf"/>
</dbReference>
<keyword evidence="8" id="KW-0902">Two-component regulatory system</keyword>
<keyword evidence="7" id="KW-0067">ATP-binding</keyword>
<dbReference type="PANTHER" id="PTHR43065">
    <property type="entry name" value="SENSOR HISTIDINE KINASE"/>
    <property type="match status" value="1"/>
</dbReference>
<dbReference type="Gene3D" id="3.30.565.10">
    <property type="entry name" value="Histidine kinase-like ATPase, C-terminal domain"/>
    <property type="match status" value="1"/>
</dbReference>
<keyword evidence="3" id="KW-0597">Phosphoprotein</keyword>
<feature type="transmembrane region" description="Helical" evidence="9">
    <location>
        <begin position="149"/>
        <end position="170"/>
    </location>
</feature>
<accession>A0ABU1VMH8</accession>
<evidence type="ECO:0000256" key="8">
    <source>
        <dbReference type="ARBA" id="ARBA00023012"/>
    </source>
</evidence>
<dbReference type="PANTHER" id="PTHR43065:SF42">
    <property type="entry name" value="TWO-COMPONENT SENSOR PPRA"/>
    <property type="match status" value="1"/>
</dbReference>
<evidence type="ECO:0000256" key="4">
    <source>
        <dbReference type="ARBA" id="ARBA00022679"/>
    </source>
</evidence>
<evidence type="ECO:0000313" key="13">
    <source>
        <dbReference type="Proteomes" id="UP001267878"/>
    </source>
</evidence>
<keyword evidence="9" id="KW-1133">Transmembrane helix</keyword>
<protein>
    <recommendedName>
        <fullName evidence="2">histidine kinase</fullName>
        <ecNumber evidence="2">2.7.13.3</ecNumber>
    </recommendedName>
</protein>
<keyword evidence="5" id="KW-0547">Nucleotide-binding</keyword>
<dbReference type="InterPro" id="IPR036890">
    <property type="entry name" value="HATPase_C_sf"/>
</dbReference>
<dbReference type="PROSITE" id="PS50109">
    <property type="entry name" value="HIS_KIN"/>
    <property type="match status" value="1"/>
</dbReference>
<dbReference type="EMBL" id="JAVDVW010000001">
    <property type="protein sequence ID" value="MDR7098674.1"/>
    <property type="molecule type" value="Genomic_DNA"/>
</dbReference>
<dbReference type="InterPro" id="IPR003594">
    <property type="entry name" value="HATPase_dom"/>
</dbReference>
<feature type="transmembrane region" description="Helical" evidence="9">
    <location>
        <begin position="182"/>
        <end position="205"/>
    </location>
</feature>
<dbReference type="CDD" id="cd00130">
    <property type="entry name" value="PAS"/>
    <property type="match status" value="1"/>
</dbReference>
<dbReference type="RefSeq" id="WP_310052711.1">
    <property type="nucleotide sequence ID" value="NZ_JAVDVW010000001.1"/>
</dbReference>
<evidence type="ECO:0000256" key="3">
    <source>
        <dbReference type="ARBA" id="ARBA00022553"/>
    </source>
</evidence>
<dbReference type="SUPFAM" id="SSF55874">
    <property type="entry name" value="ATPase domain of HSP90 chaperone/DNA topoisomerase II/histidine kinase"/>
    <property type="match status" value="1"/>
</dbReference>
<dbReference type="Pfam" id="PF00512">
    <property type="entry name" value="HisKA"/>
    <property type="match status" value="1"/>
</dbReference>
<evidence type="ECO:0000256" key="9">
    <source>
        <dbReference type="SAM" id="Phobius"/>
    </source>
</evidence>
<dbReference type="SMART" id="SM00091">
    <property type="entry name" value="PAS"/>
    <property type="match status" value="1"/>
</dbReference>
<dbReference type="InterPro" id="IPR036097">
    <property type="entry name" value="HisK_dim/P_sf"/>
</dbReference>
<dbReference type="InterPro" id="IPR004358">
    <property type="entry name" value="Sig_transdc_His_kin-like_C"/>
</dbReference>
<evidence type="ECO:0000256" key="6">
    <source>
        <dbReference type="ARBA" id="ARBA00022777"/>
    </source>
</evidence>
<dbReference type="PROSITE" id="PS50112">
    <property type="entry name" value="PAS"/>
    <property type="match status" value="1"/>
</dbReference>
<evidence type="ECO:0000256" key="1">
    <source>
        <dbReference type="ARBA" id="ARBA00000085"/>
    </source>
</evidence>
<feature type="transmembrane region" description="Helical" evidence="9">
    <location>
        <begin position="95"/>
        <end position="114"/>
    </location>
</feature>
<evidence type="ECO:0000259" key="11">
    <source>
        <dbReference type="PROSITE" id="PS50112"/>
    </source>
</evidence>
<dbReference type="Gene3D" id="1.10.287.130">
    <property type="match status" value="1"/>
</dbReference>
<dbReference type="InterPro" id="IPR013767">
    <property type="entry name" value="PAS_fold"/>
</dbReference>
<dbReference type="NCBIfam" id="TIGR00229">
    <property type="entry name" value="sensory_box"/>
    <property type="match status" value="1"/>
</dbReference>
<organism evidence="12 13">
    <name type="scientific">Agrilutibacter niabensis</name>
    <dbReference type="NCBI Taxonomy" id="380628"/>
    <lineage>
        <taxon>Bacteria</taxon>
        <taxon>Pseudomonadati</taxon>
        <taxon>Pseudomonadota</taxon>
        <taxon>Gammaproteobacteria</taxon>
        <taxon>Lysobacterales</taxon>
        <taxon>Lysobacteraceae</taxon>
        <taxon>Agrilutibacter</taxon>
    </lineage>
</organism>
<dbReference type="SUPFAM" id="SSF47384">
    <property type="entry name" value="Homodimeric domain of signal transducing histidine kinase"/>
    <property type="match status" value="1"/>
</dbReference>
<dbReference type="CDD" id="cd00082">
    <property type="entry name" value="HisKA"/>
    <property type="match status" value="1"/>
</dbReference>
<dbReference type="SUPFAM" id="SSF55785">
    <property type="entry name" value="PYP-like sensor domain (PAS domain)"/>
    <property type="match status" value="1"/>
</dbReference>
<feature type="transmembrane region" description="Helical" evidence="9">
    <location>
        <begin position="67"/>
        <end position="88"/>
    </location>
</feature>
<dbReference type="InterPro" id="IPR005467">
    <property type="entry name" value="His_kinase_dom"/>
</dbReference>
<dbReference type="Proteomes" id="UP001267878">
    <property type="component" value="Unassembled WGS sequence"/>
</dbReference>
<feature type="transmembrane region" description="Helical" evidence="9">
    <location>
        <begin position="211"/>
        <end position="233"/>
    </location>
</feature>
<feature type="transmembrane region" description="Helical" evidence="9">
    <location>
        <begin position="35"/>
        <end position="55"/>
    </location>
</feature>
<feature type="domain" description="PAS" evidence="11">
    <location>
        <begin position="252"/>
        <end position="296"/>
    </location>
</feature>
<feature type="domain" description="Histidine kinase" evidence="10">
    <location>
        <begin position="399"/>
        <end position="613"/>
    </location>
</feature>
<keyword evidence="13" id="KW-1185">Reference proteome</keyword>
<evidence type="ECO:0000256" key="5">
    <source>
        <dbReference type="ARBA" id="ARBA00022741"/>
    </source>
</evidence>
<evidence type="ECO:0000256" key="2">
    <source>
        <dbReference type="ARBA" id="ARBA00012438"/>
    </source>
</evidence>
<reference evidence="12 13" key="1">
    <citation type="submission" date="2023-07" db="EMBL/GenBank/DDBJ databases">
        <title>Sorghum-associated microbial communities from plants grown in Nebraska, USA.</title>
        <authorList>
            <person name="Schachtman D."/>
        </authorList>
    </citation>
    <scope>NUCLEOTIDE SEQUENCE [LARGE SCALE GENOMIC DNA]</scope>
    <source>
        <strain evidence="12 13">BE187</strain>
    </source>
</reference>
<dbReference type="EC" id="2.7.13.3" evidence="2"/>
<dbReference type="InterPro" id="IPR000014">
    <property type="entry name" value="PAS"/>
</dbReference>
<keyword evidence="4" id="KW-0808">Transferase</keyword>
<dbReference type="Pfam" id="PF02518">
    <property type="entry name" value="HATPase_c"/>
    <property type="match status" value="1"/>
</dbReference>
<keyword evidence="6" id="KW-0418">Kinase</keyword>
<evidence type="ECO:0000313" key="12">
    <source>
        <dbReference type="EMBL" id="MDR7098674.1"/>
    </source>
</evidence>
<dbReference type="InterPro" id="IPR003661">
    <property type="entry name" value="HisK_dim/P_dom"/>
</dbReference>
<gene>
    <name evidence="12" type="ORF">J2X04_001021</name>
</gene>
<name>A0ABU1VMH8_9GAMM</name>
<keyword evidence="9" id="KW-0812">Transmembrane</keyword>
<dbReference type="SMART" id="SM00388">
    <property type="entry name" value="HisKA"/>
    <property type="match status" value="1"/>
</dbReference>